<dbReference type="InterPro" id="IPR014710">
    <property type="entry name" value="RmlC-like_jellyroll"/>
</dbReference>
<dbReference type="InterPro" id="IPR053146">
    <property type="entry name" value="QDO-like"/>
</dbReference>
<comment type="caution">
    <text evidence="2">The sequence shown here is derived from an EMBL/GenBank/DDBJ whole genome shotgun (WGS) entry which is preliminary data.</text>
</comment>
<dbReference type="PANTHER" id="PTHR36440:SF1">
    <property type="entry name" value="PUTATIVE (AFU_ORTHOLOGUE AFUA_8G07350)-RELATED"/>
    <property type="match status" value="1"/>
</dbReference>
<proteinExistence type="predicted"/>
<organism evidence="2 3">
    <name type="scientific">Streptomyces gulbargensis</name>
    <dbReference type="NCBI Taxonomy" id="364901"/>
    <lineage>
        <taxon>Bacteria</taxon>
        <taxon>Bacillati</taxon>
        <taxon>Actinomycetota</taxon>
        <taxon>Actinomycetes</taxon>
        <taxon>Kitasatosporales</taxon>
        <taxon>Streptomycetaceae</taxon>
        <taxon>Streptomyces</taxon>
    </lineage>
</organism>
<gene>
    <name evidence="2" type="ORF">GCM10022244_31130</name>
</gene>
<dbReference type="Proteomes" id="UP001501000">
    <property type="component" value="Unassembled WGS sequence"/>
</dbReference>
<protein>
    <submittedName>
        <fullName evidence="2">Cupin domain-containing protein</fullName>
    </submittedName>
</protein>
<dbReference type="EMBL" id="BAABAJ010000008">
    <property type="protein sequence ID" value="GAA3919793.1"/>
    <property type="molecule type" value="Genomic_DNA"/>
</dbReference>
<evidence type="ECO:0000259" key="1">
    <source>
        <dbReference type="Pfam" id="PF07883"/>
    </source>
</evidence>
<dbReference type="PANTHER" id="PTHR36440">
    <property type="entry name" value="PUTATIVE (AFU_ORTHOLOGUE AFUA_8G07350)-RELATED"/>
    <property type="match status" value="1"/>
</dbReference>
<dbReference type="InterPro" id="IPR013096">
    <property type="entry name" value="Cupin_2"/>
</dbReference>
<keyword evidence="3" id="KW-1185">Reference proteome</keyword>
<dbReference type="SUPFAM" id="SSF51182">
    <property type="entry name" value="RmlC-like cupins"/>
    <property type="match status" value="1"/>
</dbReference>
<dbReference type="Gene3D" id="2.60.120.10">
    <property type="entry name" value="Jelly Rolls"/>
    <property type="match status" value="1"/>
</dbReference>
<reference evidence="3" key="1">
    <citation type="journal article" date="2019" name="Int. J. Syst. Evol. Microbiol.">
        <title>The Global Catalogue of Microorganisms (GCM) 10K type strain sequencing project: providing services to taxonomists for standard genome sequencing and annotation.</title>
        <authorList>
            <consortium name="The Broad Institute Genomics Platform"/>
            <consortium name="The Broad Institute Genome Sequencing Center for Infectious Disease"/>
            <person name="Wu L."/>
            <person name="Ma J."/>
        </authorList>
    </citation>
    <scope>NUCLEOTIDE SEQUENCE [LARGE SCALE GENOMIC DNA]</scope>
    <source>
        <strain evidence="3">JCM 16956</strain>
    </source>
</reference>
<evidence type="ECO:0000313" key="2">
    <source>
        <dbReference type="EMBL" id="GAA3919793.1"/>
    </source>
</evidence>
<accession>A0ABP7MBT8</accession>
<dbReference type="RefSeq" id="WP_345282892.1">
    <property type="nucleotide sequence ID" value="NZ_BAABAJ010000008.1"/>
</dbReference>
<name>A0ABP7MBT8_9ACTN</name>
<dbReference type="InterPro" id="IPR011051">
    <property type="entry name" value="RmlC_Cupin_sf"/>
</dbReference>
<dbReference type="Pfam" id="PF07883">
    <property type="entry name" value="Cupin_2"/>
    <property type="match status" value="1"/>
</dbReference>
<feature type="domain" description="Cupin type-2" evidence="1">
    <location>
        <begin position="52"/>
        <end position="120"/>
    </location>
</feature>
<sequence length="163" mass="17060">MTASHRSSRPGTTAPLIVRAEDAERVPLPHGGAFLLLADASDTGGALGVNRLTLGPGATGARPHRHELSTELFLVLDGALRFTAAGRTTTVTTGGLICVPPGVPHSFGAAPGSPADLVAVLTPGVDRFDYFRALGRIQRGEESFDSLLPAQELYDVHFLPPED</sequence>
<evidence type="ECO:0000313" key="3">
    <source>
        <dbReference type="Proteomes" id="UP001501000"/>
    </source>
</evidence>